<dbReference type="PROSITE" id="PS50113">
    <property type="entry name" value="PAC"/>
    <property type="match status" value="2"/>
</dbReference>
<dbReference type="Gene3D" id="2.10.70.100">
    <property type="match status" value="1"/>
</dbReference>
<evidence type="ECO:0000256" key="1">
    <source>
        <dbReference type="SAM" id="Phobius"/>
    </source>
</evidence>
<dbReference type="GO" id="GO:0052621">
    <property type="term" value="F:diguanylate cyclase activity"/>
    <property type="evidence" value="ECO:0007669"/>
    <property type="project" value="UniProtKB-EC"/>
</dbReference>
<dbReference type="InterPro" id="IPR000160">
    <property type="entry name" value="GGDEF_dom"/>
</dbReference>
<dbReference type="Pfam" id="PF13426">
    <property type="entry name" value="PAS_9"/>
    <property type="match status" value="1"/>
</dbReference>
<dbReference type="SUPFAM" id="SSF55073">
    <property type="entry name" value="Nucleotide cyclase"/>
    <property type="match status" value="1"/>
</dbReference>
<dbReference type="NCBIfam" id="TIGR00254">
    <property type="entry name" value="GGDEF"/>
    <property type="match status" value="1"/>
</dbReference>
<dbReference type="InterPro" id="IPR013655">
    <property type="entry name" value="PAS_fold_3"/>
</dbReference>
<feature type="domain" description="PAS" evidence="2">
    <location>
        <begin position="537"/>
        <end position="613"/>
    </location>
</feature>
<feature type="transmembrane region" description="Helical" evidence="1">
    <location>
        <begin position="42"/>
        <end position="68"/>
    </location>
</feature>
<dbReference type="CDD" id="cd01949">
    <property type="entry name" value="GGDEF"/>
    <property type="match status" value="1"/>
</dbReference>
<evidence type="ECO:0000313" key="6">
    <source>
        <dbReference type="Proteomes" id="UP001596364"/>
    </source>
</evidence>
<evidence type="ECO:0000259" key="2">
    <source>
        <dbReference type="PROSITE" id="PS50112"/>
    </source>
</evidence>
<feature type="transmembrane region" description="Helical" evidence="1">
    <location>
        <begin position="80"/>
        <end position="100"/>
    </location>
</feature>
<dbReference type="SMART" id="SM00086">
    <property type="entry name" value="PAC"/>
    <property type="match status" value="4"/>
</dbReference>
<sequence>MKGLSQQASLHLLLIASMMLSILLESQIYQEHHLLYVQTLSFGFALAMVHRFGFHAIFPCTLGFYLGLSWLVAIPQQQSIAYTLCLTVSLIICLLTYQNLNRFLHPQQSATLQRFAFNSVLVAPLVITLITSVLFRLEWLDTQSPLLTSTIHVTMGALAGVMLITLPLHSFSLQAVINCDHSKLLVGALLVLVCLAESSWLQLSPFPGVFVIPPLLTMIWLGTNTNLACTSLLSTAYSLAVLKWQTLSLYVPGDALLHEIADWAYVCGLQAIVLYVAMRNDKAKLLIEKLSASVDASALGVWDWQLATQQISVNSHWNSMLGRAPSQTEWHRDTIRALIHPDDADKLDTFYQQLKQGEERFNLQARLQHQDGSWHTFQIFGAVVQRNMQGDPIRICGTQIDITEQVSDRAFVNSLKLAFENATGGLMVVKNDAQFTVLYANQAIANLTGFWLEELINQPCWLFDAEVAMLSDRQLLAIRNGQSIEVTQKSVKKCGRAYWANIIIEPIQHTQPQFSEFLLHLRDVTEERKANLLAEQHTARLQHLVSQAPGAMFELQLSGDGQFIFNYCSEGMSALFGLTPSQLQLDSRLLFNAIHPDDTQRLREGIYQARRSMNVWRQEFKVIRPTDGWREAHASPVLQDDGNVLWYGFFADITIRKSLENAVRTVANQLQLAQQHARIGYWSMDTARQEIYWSDIIFQFIGRAPEAQAFSLSKFYSLVMHQDLHQVQQVFSQAARRGSVDVEYRIQRSDGKVIWLHQFGDCPQQQSDDKQIQGMIQDITQRKTLELKLSTQALTDELTGIANRRAFITQLEQEWQLFLRDPQLHISIIILDIDYFKKVNDQHGHDTGDAMLQHVTKLISEHIRSSDTFGRLGGEEFAILTRNANAQQASQLADKLRMHIETTPLHVTKKLQIAVTMSFGVAQFTQPDDSGKWEATDMLFAADKALYHAKNNGRNQVCLFDWSSANGSDSSK</sequence>
<gene>
    <name evidence="5" type="ORF">ACFP85_10175</name>
</gene>
<dbReference type="InterPro" id="IPR000014">
    <property type="entry name" value="PAS"/>
</dbReference>
<feature type="transmembrane region" description="Helical" evidence="1">
    <location>
        <begin position="146"/>
        <end position="164"/>
    </location>
</feature>
<evidence type="ECO:0000259" key="3">
    <source>
        <dbReference type="PROSITE" id="PS50113"/>
    </source>
</evidence>
<dbReference type="InterPro" id="IPR043128">
    <property type="entry name" value="Rev_trsase/Diguanyl_cyclase"/>
</dbReference>
<keyword evidence="5" id="KW-0808">Transferase</keyword>
<feature type="transmembrane region" description="Helical" evidence="1">
    <location>
        <begin position="184"/>
        <end position="203"/>
    </location>
</feature>
<feature type="domain" description="PAC" evidence="3">
    <location>
        <begin position="740"/>
        <end position="791"/>
    </location>
</feature>
<keyword evidence="1" id="KW-0812">Transmembrane</keyword>
<dbReference type="Pfam" id="PF08447">
    <property type="entry name" value="PAS_3"/>
    <property type="match status" value="3"/>
</dbReference>
<organism evidence="5 6">
    <name type="scientific">Pseudobowmanella zhangzhouensis</name>
    <dbReference type="NCBI Taxonomy" id="1537679"/>
    <lineage>
        <taxon>Bacteria</taxon>
        <taxon>Pseudomonadati</taxon>
        <taxon>Pseudomonadota</taxon>
        <taxon>Gammaproteobacteria</taxon>
        <taxon>Alteromonadales</taxon>
        <taxon>Alteromonadaceae</taxon>
    </lineage>
</organism>
<dbReference type="RefSeq" id="WP_131258307.1">
    <property type="nucleotide sequence ID" value="NZ_JBHSUS010000001.1"/>
</dbReference>
<proteinExistence type="predicted"/>
<dbReference type="PROSITE" id="PS50112">
    <property type="entry name" value="PAS"/>
    <property type="match status" value="2"/>
</dbReference>
<comment type="caution">
    <text evidence="5">The sequence shown here is derived from an EMBL/GenBank/DDBJ whole genome shotgun (WGS) entry which is preliminary data.</text>
</comment>
<dbReference type="PANTHER" id="PTHR44757:SF2">
    <property type="entry name" value="BIOFILM ARCHITECTURE MAINTENANCE PROTEIN MBAA"/>
    <property type="match status" value="1"/>
</dbReference>
<dbReference type="SMART" id="SM00091">
    <property type="entry name" value="PAS"/>
    <property type="match status" value="4"/>
</dbReference>
<feature type="domain" description="PAS" evidence="2">
    <location>
        <begin position="411"/>
        <end position="458"/>
    </location>
</feature>
<keyword evidence="1" id="KW-1133">Transmembrane helix</keyword>
<dbReference type="InterPro" id="IPR035965">
    <property type="entry name" value="PAS-like_dom_sf"/>
</dbReference>
<feature type="transmembrane region" description="Helical" evidence="1">
    <location>
        <begin position="115"/>
        <end position="134"/>
    </location>
</feature>
<keyword evidence="1" id="KW-0472">Membrane</keyword>
<dbReference type="InterPro" id="IPR000700">
    <property type="entry name" value="PAS-assoc_C"/>
</dbReference>
<dbReference type="Pfam" id="PF00990">
    <property type="entry name" value="GGDEF"/>
    <property type="match status" value="1"/>
</dbReference>
<dbReference type="NCBIfam" id="TIGR00229">
    <property type="entry name" value="sensory_box"/>
    <property type="match status" value="4"/>
</dbReference>
<dbReference type="Gene3D" id="3.30.450.20">
    <property type="entry name" value="PAS domain"/>
    <property type="match status" value="4"/>
</dbReference>
<dbReference type="CDD" id="cd00130">
    <property type="entry name" value="PAS"/>
    <property type="match status" value="4"/>
</dbReference>
<dbReference type="EMBL" id="JBHSUS010000001">
    <property type="protein sequence ID" value="MFC6440512.1"/>
    <property type="molecule type" value="Genomic_DNA"/>
</dbReference>
<dbReference type="PROSITE" id="PS50887">
    <property type="entry name" value="GGDEF"/>
    <property type="match status" value="1"/>
</dbReference>
<dbReference type="Proteomes" id="UP001596364">
    <property type="component" value="Unassembled WGS sequence"/>
</dbReference>
<dbReference type="InterPro" id="IPR001610">
    <property type="entry name" value="PAC"/>
</dbReference>
<dbReference type="EC" id="2.7.7.65" evidence="5"/>
<keyword evidence="6" id="KW-1185">Reference proteome</keyword>
<dbReference type="Gene3D" id="3.30.70.270">
    <property type="match status" value="1"/>
</dbReference>
<dbReference type="SMART" id="SM00267">
    <property type="entry name" value="GGDEF"/>
    <property type="match status" value="1"/>
</dbReference>
<evidence type="ECO:0000259" key="4">
    <source>
        <dbReference type="PROSITE" id="PS50887"/>
    </source>
</evidence>
<accession>A0ABW1XJY2</accession>
<name>A0ABW1XJY2_9ALTE</name>
<evidence type="ECO:0000313" key="5">
    <source>
        <dbReference type="EMBL" id="MFC6440512.1"/>
    </source>
</evidence>
<dbReference type="PANTHER" id="PTHR44757">
    <property type="entry name" value="DIGUANYLATE CYCLASE DGCP"/>
    <property type="match status" value="1"/>
</dbReference>
<reference evidence="6" key="1">
    <citation type="journal article" date="2019" name="Int. J. Syst. Evol. Microbiol.">
        <title>The Global Catalogue of Microorganisms (GCM) 10K type strain sequencing project: providing services to taxonomists for standard genome sequencing and annotation.</title>
        <authorList>
            <consortium name="The Broad Institute Genomics Platform"/>
            <consortium name="The Broad Institute Genome Sequencing Center for Infectious Disease"/>
            <person name="Wu L."/>
            <person name="Ma J."/>
        </authorList>
    </citation>
    <scope>NUCLEOTIDE SEQUENCE [LARGE SCALE GENOMIC DNA]</scope>
    <source>
        <strain evidence="6">CGMCC 1.16031</strain>
    </source>
</reference>
<feature type="domain" description="PAC" evidence="3">
    <location>
        <begin position="482"/>
        <end position="536"/>
    </location>
</feature>
<dbReference type="InterPro" id="IPR029787">
    <property type="entry name" value="Nucleotide_cyclase"/>
</dbReference>
<keyword evidence="5" id="KW-0548">Nucleotidyltransferase</keyword>
<feature type="domain" description="GGDEF" evidence="4">
    <location>
        <begin position="824"/>
        <end position="962"/>
    </location>
</feature>
<dbReference type="InterPro" id="IPR052155">
    <property type="entry name" value="Biofilm_reg_signaling"/>
</dbReference>
<dbReference type="SUPFAM" id="SSF55785">
    <property type="entry name" value="PYP-like sensor domain (PAS domain)"/>
    <property type="match status" value="4"/>
</dbReference>
<protein>
    <submittedName>
        <fullName evidence="5">Diguanylate cyclase</fullName>
        <ecNumber evidence="5">2.7.7.65</ecNumber>
    </submittedName>
</protein>